<dbReference type="PANTHER" id="PTHR17985">
    <property type="entry name" value="SER/THR-RICH PROTEIN T10 IN DGCR REGION"/>
    <property type="match status" value="1"/>
</dbReference>
<dbReference type="EMBL" id="JADOUA010000001">
    <property type="protein sequence ID" value="MBG6090044.1"/>
    <property type="molecule type" value="Genomic_DNA"/>
</dbReference>
<keyword evidence="2" id="KW-1185">Reference proteome</keyword>
<evidence type="ECO:0008006" key="3">
    <source>
        <dbReference type="Google" id="ProtNLM"/>
    </source>
</evidence>
<protein>
    <recommendedName>
        <fullName evidence="3">Transport and Golgi organization protein 2</fullName>
    </recommendedName>
</protein>
<dbReference type="Proteomes" id="UP000614047">
    <property type="component" value="Unassembled WGS sequence"/>
</dbReference>
<dbReference type="PANTHER" id="PTHR17985:SF8">
    <property type="entry name" value="TRANSPORT AND GOLGI ORGANIZATION PROTEIN 2 HOMOLOG"/>
    <property type="match status" value="1"/>
</dbReference>
<evidence type="ECO:0000313" key="2">
    <source>
        <dbReference type="Proteomes" id="UP000614047"/>
    </source>
</evidence>
<dbReference type="RefSeq" id="WP_197012563.1">
    <property type="nucleotide sequence ID" value="NZ_BAABES010000021.1"/>
</dbReference>
<name>A0A931DF89_9ACTN</name>
<dbReference type="AlphaFoldDB" id="A0A931DF89"/>
<dbReference type="InterPro" id="IPR008551">
    <property type="entry name" value="TANGO2"/>
</dbReference>
<evidence type="ECO:0000313" key="1">
    <source>
        <dbReference type="EMBL" id="MBG6090044.1"/>
    </source>
</evidence>
<comment type="caution">
    <text evidence="1">The sequence shown here is derived from an EMBL/GenBank/DDBJ whole genome shotgun (WGS) entry which is preliminary data.</text>
</comment>
<accession>A0A931DF89</accession>
<gene>
    <name evidence="1" type="ORF">IW256_004157</name>
</gene>
<proteinExistence type="predicted"/>
<dbReference type="Pfam" id="PF05742">
    <property type="entry name" value="TANGO2"/>
    <property type="match status" value="1"/>
</dbReference>
<reference evidence="1" key="1">
    <citation type="submission" date="2020-11" db="EMBL/GenBank/DDBJ databases">
        <title>Sequencing the genomes of 1000 actinobacteria strains.</title>
        <authorList>
            <person name="Klenk H.-P."/>
        </authorList>
    </citation>
    <scope>NUCLEOTIDE SEQUENCE</scope>
    <source>
        <strain evidence="1">DSM 43175</strain>
    </source>
</reference>
<sequence>MCTAIVSVDPSSPVPVVLVGVRDEFVERPWRPPARHWPARPGLVGGRDLRAGGTWLAVDPDAPRAATVLNARGAMAPEEGRRSRGELPLRAAAGEGLDGLGGSELARFDPFLLICAEPGLVRLWHWDGAALSERELGPGLHMVLNSGLEGEGHQAAATEDAHMAARLAHFRPRFAKAGRPEPLPSAGPAERAWGDWLPLLAGDGLPRAEPASLLPLVDLGDGRVWGTTSVSLVGLSSAGVRYDFSAAPGDPGGWDRVL</sequence>
<organism evidence="1 2">
    <name type="scientific">Actinomadura viridis</name>
    <dbReference type="NCBI Taxonomy" id="58110"/>
    <lineage>
        <taxon>Bacteria</taxon>
        <taxon>Bacillati</taxon>
        <taxon>Actinomycetota</taxon>
        <taxon>Actinomycetes</taxon>
        <taxon>Streptosporangiales</taxon>
        <taxon>Thermomonosporaceae</taxon>
        <taxon>Actinomadura</taxon>
    </lineage>
</organism>